<dbReference type="AlphaFoldDB" id="A0A7Z8G5N0"/>
<dbReference type="RefSeq" id="WP_074401624.1">
    <property type="nucleotide sequence ID" value="NZ_CBCPJQ010000005.1"/>
</dbReference>
<protein>
    <recommendedName>
        <fullName evidence="3">DUF5057 domain-containing protein</fullName>
    </recommendedName>
</protein>
<sequence length="801" mass="91056">MKKKLSISIIFLTILGVGIVGIKLLNKPSIMVKGASIVTARDFRMKVESKWDNVNEKNYVELDWDNISDLTQKGYRLFQSEDQGTTWDNRSTNYGKVVKVLNIYPDRAESNTFKAWMDSLNMYNEKNEKLIEVTPVSNKDYNMNPLKYLKDGKGDWKYDVITIGSWDRNNHVKMEKEPSDYIMDFINDGRGVLFGHDTIAGDRPDVVNENKNMEKFAEKLGITFGHNYASTGQNTTHWAGSKKIKLVNDGYLMKFPFEMEENVVLTIPDAHNIEVQKKDVGEVWFEFIDLSMWGVTSIFDDGEYRSGWYLKTNENVSMIQTGHSNGASTESENKIIANTLYNLAQVSLESYADDYSVSDDVAPEKAVLTNLGGTFESFTIGINSLDKGKEYQWYVEADSKSKGLLKSDVVEETIISNIAGYFYQIDDLPTSDLSQEVESYKNSYGRIPEEKYDLYVAPPNSTAITYDTTAKIFGINGAKDADKYLHVVAVDRANNISEVTTIQINEVMTEFQITETYSDDFGNQLQEDNHVNVAKKENYSKVFPSISSYLNYGYQIDNTNIVEVVDAESVVRIPDVTKNYTLNYIYTKPAKLHIKQVIEEESESIAIPEKGKVTVINSKGGTTGENASKSHYDIQSGVGEGTISFSDIETKRKINYDFLNIQLNVPSFYQIDRVETLTNLETGEGETHNYEQSNLSLQFTASTSEYWITYYLRPVIDPGVYLNIVNNRLNVYYSNIDHFNVFIDGEKYKEFSVTNKATTESKVIDIPVSEIRNKVSVEYLNADGNPVTVYWNNTWEFVNDN</sequence>
<evidence type="ECO:0000313" key="1">
    <source>
        <dbReference type="EMBL" id="TFJ27454.1"/>
    </source>
</evidence>
<name>A0A7Z8G5N0_CARDV</name>
<proteinExistence type="predicted"/>
<accession>A0A7Z8G5N0</accession>
<evidence type="ECO:0000313" key="2">
    <source>
        <dbReference type="Proteomes" id="UP000297938"/>
    </source>
</evidence>
<gene>
    <name evidence="1" type="ORF">CKN69_06285</name>
</gene>
<organism evidence="1 2">
    <name type="scientific">Carnobacterium divergens</name>
    <name type="common">Lactobacillus divergens</name>
    <dbReference type="NCBI Taxonomy" id="2748"/>
    <lineage>
        <taxon>Bacteria</taxon>
        <taxon>Bacillati</taxon>
        <taxon>Bacillota</taxon>
        <taxon>Bacilli</taxon>
        <taxon>Lactobacillales</taxon>
        <taxon>Carnobacteriaceae</taxon>
        <taxon>Carnobacterium</taxon>
    </lineage>
</organism>
<dbReference type="Proteomes" id="UP000297938">
    <property type="component" value="Unassembled WGS sequence"/>
</dbReference>
<comment type="caution">
    <text evidence="1">The sequence shown here is derived from an EMBL/GenBank/DDBJ whole genome shotgun (WGS) entry which is preliminary data.</text>
</comment>
<dbReference type="EMBL" id="NRPP01000010">
    <property type="protein sequence ID" value="TFJ27454.1"/>
    <property type="molecule type" value="Genomic_DNA"/>
</dbReference>
<evidence type="ECO:0008006" key="3">
    <source>
        <dbReference type="Google" id="ProtNLM"/>
    </source>
</evidence>
<reference evidence="1 2" key="1">
    <citation type="journal article" date="2018" name="Int. J. Food Microbiol.">
        <title>Growth of Carnobacterium spp. isolated from chilled vacuum-packaged meat under relevant acidic conditions.</title>
        <authorList>
            <person name="Zhang P."/>
            <person name="Badoni M."/>
            <person name="Ganzle M."/>
            <person name="Yang X."/>
        </authorList>
    </citation>
    <scope>NUCLEOTIDE SEQUENCE [LARGE SCALE GENOMIC DNA]</scope>
    <source>
        <strain evidence="1 2">B2</strain>
    </source>
</reference>